<dbReference type="Gene3D" id="2.40.33.10">
    <property type="entry name" value="PK beta-barrel domain-like"/>
    <property type="match status" value="1"/>
</dbReference>
<dbReference type="SUPFAM" id="SSF51621">
    <property type="entry name" value="Phosphoenolpyruvate/pyruvate domain"/>
    <property type="match status" value="1"/>
</dbReference>
<keyword evidence="4 13" id="KW-0808">Transferase</keyword>
<dbReference type="KEGG" id="mya:MORIYA_1758"/>
<comment type="pathway">
    <text evidence="1 13">Carbohydrate degradation; glycolysis; pyruvate from D-glyceraldehyde 3-phosphate: step 5/5.</text>
</comment>
<dbReference type="GO" id="GO:0000287">
    <property type="term" value="F:magnesium ion binding"/>
    <property type="evidence" value="ECO:0007669"/>
    <property type="project" value="UniProtKB-UniRule"/>
</dbReference>
<evidence type="ECO:0000256" key="13">
    <source>
        <dbReference type="RuleBase" id="RU000504"/>
    </source>
</evidence>
<comment type="similarity">
    <text evidence="2 13">Belongs to the pyruvate kinase family.</text>
</comment>
<evidence type="ECO:0000256" key="8">
    <source>
        <dbReference type="ARBA" id="ARBA00022840"/>
    </source>
</evidence>
<dbReference type="UniPathway" id="UPA00109">
    <property type="reaction ID" value="UER00188"/>
</dbReference>
<evidence type="ECO:0000256" key="6">
    <source>
        <dbReference type="ARBA" id="ARBA00022741"/>
    </source>
</evidence>
<evidence type="ECO:0000256" key="4">
    <source>
        <dbReference type="ARBA" id="ARBA00022679"/>
    </source>
</evidence>
<comment type="catalytic activity">
    <reaction evidence="13">
        <text>pyruvate + ATP = phosphoenolpyruvate + ADP + H(+)</text>
        <dbReference type="Rhea" id="RHEA:18157"/>
        <dbReference type="ChEBI" id="CHEBI:15361"/>
        <dbReference type="ChEBI" id="CHEBI:15378"/>
        <dbReference type="ChEBI" id="CHEBI:30616"/>
        <dbReference type="ChEBI" id="CHEBI:58702"/>
        <dbReference type="ChEBI" id="CHEBI:456216"/>
        <dbReference type="EC" id="2.7.1.40"/>
    </reaction>
</comment>
<evidence type="ECO:0000256" key="2">
    <source>
        <dbReference type="ARBA" id="ARBA00008663"/>
    </source>
</evidence>
<evidence type="ECO:0000256" key="3">
    <source>
        <dbReference type="ARBA" id="ARBA00012142"/>
    </source>
</evidence>
<dbReference type="NCBIfam" id="TIGR01064">
    <property type="entry name" value="pyruv_kin"/>
    <property type="match status" value="1"/>
</dbReference>
<organism evidence="16 17">
    <name type="scientific">Moritella yayanosii</name>
    <dbReference type="NCBI Taxonomy" id="69539"/>
    <lineage>
        <taxon>Bacteria</taxon>
        <taxon>Pseudomonadati</taxon>
        <taxon>Pseudomonadota</taxon>
        <taxon>Gammaproteobacteria</taxon>
        <taxon>Alteromonadales</taxon>
        <taxon>Moritellaceae</taxon>
        <taxon>Moritella</taxon>
    </lineage>
</organism>
<evidence type="ECO:0000256" key="5">
    <source>
        <dbReference type="ARBA" id="ARBA00022723"/>
    </source>
</evidence>
<keyword evidence="17" id="KW-1185">Reference proteome</keyword>
<evidence type="ECO:0000256" key="1">
    <source>
        <dbReference type="ARBA" id="ARBA00004997"/>
    </source>
</evidence>
<dbReference type="EC" id="2.7.1.40" evidence="3 12"/>
<dbReference type="InterPro" id="IPR015793">
    <property type="entry name" value="Pyrv_Knase_brl"/>
</dbReference>
<evidence type="ECO:0000256" key="11">
    <source>
        <dbReference type="ARBA" id="ARBA00023317"/>
    </source>
</evidence>
<dbReference type="InterPro" id="IPR036918">
    <property type="entry name" value="Pyrv_Knase_C_sf"/>
</dbReference>
<keyword evidence="11 16" id="KW-0670">Pyruvate</keyword>
<dbReference type="AlphaFoldDB" id="A0A330LPW6"/>
<evidence type="ECO:0000313" key="16">
    <source>
        <dbReference type="EMBL" id="SQD78236.1"/>
    </source>
</evidence>
<gene>
    <name evidence="16" type="primary">pykA</name>
    <name evidence="16" type="ORF">MORIYA_1758</name>
</gene>
<name>A0A330LPW6_9GAMM</name>
<dbReference type="Proteomes" id="UP000250163">
    <property type="component" value="Chromosome MORIYA"/>
</dbReference>
<protein>
    <recommendedName>
        <fullName evidence="3 12">Pyruvate kinase</fullName>
        <ecNumber evidence="3 12">2.7.1.40</ecNumber>
    </recommendedName>
</protein>
<feature type="domain" description="Pyruvate kinase barrel" evidence="14">
    <location>
        <begin position="15"/>
        <end position="341"/>
    </location>
</feature>
<feature type="domain" description="Pyruvate kinase C-terminal" evidence="15">
    <location>
        <begin position="378"/>
        <end position="487"/>
    </location>
</feature>
<dbReference type="InterPro" id="IPR001697">
    <property type="entry name" value="Pyr_Knase"/>
</dbReference>
<dbReference type="InterPro" id="IPR011037">
    <property type="entry name" value="Pyrv_Knase-like_insert_dom_sf"/>
</dbReference>
<keyword evidence="6" id="KW-0547">Nucleotide-binding</keyword>
<evidence type="ECO:0000256" key="7">
    <source>
        <dbReference type="ARBA" id="ARBA00022777"/>
    </source>
</evidence>
<accession>A0A330LPW6</accession>
<dbReference type="GO" id="GO:0030955">
    <property type="term" value="F:potassium ion binding"/>
    <property type="evidence" value="ECO:0007669"/>
    <property type="project" value="UniProtKB-UniRule"/>
</dbReference>
<sequence length="500" mass="53973">MLLLLYFIIFLGKTMRKTKIVATLGPASNDPQIIEKLILAGVNVVRLNFSHGSSEEHIACAELVRSIALRLGCHVGVLVDLQGPKIRIADFLNGQVKLEKGQLFTLDANMALDAGTEQAVGLDFPQLVSEVQVGDTLLLDDGRIRLKVNSIDGMKVLTTVLNSGMLSNRKGINLLGGGLSAPALTEKDKQDIITAAELDADFVAVSFPRNSADLNEARELVQAAGCSAAIVAKIERAEVVASLKAMDDVILASDVIMIARGDLGVEIGDVNLPLVQKKLIERARYHGRPVITATQMMESMIENPMPTRAEVMDVANAVLDGTDAVMLSAESATGKFPVEAVAYMADIACGAEKRVDEAGQSWHNLLNLCSEPRKSMALAAMLSASSSEQNLGIAIITDQGDTPRLMSRCQGKQNIWALSYKPRVLRQLALLRGVIPVYFDHRGMSGNALAEQVKEHLFHGDMLNNVDSLILIQLESLENAGDTDICRFIKLPNMLELATA</sequence>
<keyword evidence="9 13" id="KW-0460">Magnesium</keyword>
<dbReference type="SUPFAM" id="SSF50800">
    <property type="entry name" value="PK beta-barrel domain-like"/>
    <property type="match status" value="1"/>
</dbReference>
<keyword evidence="8" id="KW-0067">ATP-binding</keyword>
<evidence type="ECO:0000313" key="17">
    <source>
        <dbReference type="Proteomes" id="UP000250163"/>
    </source>
</evidence>
<evidence type="ECO:0000256" key="10">
    <source>
        <dbReference type="ARBA" id="ARBA00023152"/>
    </source>
</evidence>
<dbReference type="FunFam" id="2.40.33.10:FF:000001">
    <property type="entry name" value="Pyruvate kinase"/>
    <property type="match status" value="1"/>
</dbReference>
<dbReference type="Pfam" id="PF00224">
    <property type="entry name" value="PK"/>
    <property type="match status" value="1"/>
</dbReference>
<dbReference type="Pfam" id="PF02887">
    <property type="entry name" value="PK_C"/>
    <property type="match status" value="1"/>
</dbReference>
<evidence type="ECO:0000256" key="12">
    <source>
        <dbReference type="NCBIfam" id="TIGR01064"/>
    </source>
</evidence>
<dbReference type="NCBIfam" id="NF004491">
    <property type="entry name" value="PRK05826.1"/>
    <property type="match status" value="1"/>
</dbReference>
<reference evidence="17" key="1">
    <citation type="submission" date="2018-05" db="EMBL/GenBank/DDBJ databases">
        <authorList>
            <person name="Cea G.-C."/>
            <person name="William W."/>
        </authorList>
    </citation>
    <scope>NUCLEOTIDE SEQUENCE [LARGE SCALE GENOMIC DNA]</scope>
    <source>
        <strain evidence="17">DB21MT 5</strain>
    </source>
</reference>
<dbReference type="GO" id="GO:0004743">
    <property type="term" value="F:pyruvate kinase activity"/>
    <property type="evidence" value="ECO:0007669"/>
    <property type="project" value="UniProtKB-UniRule"/>
</dbReference>
<dbReference type="Gene3D" id="3.40.1380.20">
    <property type="entry name" value="Pyruvate kinase, C-terminal domain"/>
    <property type="match status" value="1"/>
</dbReference>
<dbReference type="PANTHER" id="PTHR11817">
    <property type="entry name" value="PYRUVATE KINASE"/>
    <property type="match status" value="1"/>
</dbReference>
<dbReference type="InterPro" id="IPR015813">
    <property type="entry name" value="Pyrv/PenolPyrv_kinase-like_dom"/>
</dbReference>
<dbReference type="InterPro" id="IPR015795">
    <property type="entry name" value="Pyrv_Knase_C"/>
</dbReference>
<evidence type="ECO:0000259" key="15">
    <source>
        <dbReference type="Pfam" id="PF02887"/>
    </source>
</evidence>
<dbReference type="InterPro" id="IPR015806">
    <property type="entry name" value="Pyrv_Knase_insert_dom_sf"/>
</dbReference>
<dbReference type="GO" id="GO:0016301">
    <property type="term" value="F:kinase activity"/>
    <property type="evidence" value="ECO:0007669"/>
    <property type="project" value="UniProtKB-KW"/>
</dbReference>
<dbReference type="PRINTS" id="PR01050">
    <property type="entry name" value="PYRUVTKNASE"/>
</dbReference>
<evidence type="ECO:0000256" key="9">
    <source>
        <dbReference type="ARBA" id="ARBA00022842"/>
    </source>
</evidence>
<evidence type="ECO:0000259" key="14">
    <source>
        <dbReference type="Pfam" id="PF00224"/>
    </source>
</evidence>
<dbReference type="GO" id="GO:0005524">
    <property type="term" value="F:ATP binding"/>
    <property type="evidence" value="ECO:0007669"/>
    <property type="project" value="UniProtKB-KW"/>
</dbReference>
<keyword evidence="7 13" id="KW-0418">Kinase</keyword>
<proteinExistence type="inferred from homology"/>
<dbReference type="InterPro" id="IPR040442">
    <property type="entry name" value="Pyrv_kinase-like_dom_sf"/>
</dbReference>
<dbReference type="Gene3D" id="3.20.20.60">
    <property type="entry name" value="Phosphoenolpyruvate-binding domains"/>
    <property type="match status" value="1"/>
</dbReference>
<keyword evidence="10 13" id="KW-0324">Glycolysis</keyword>
<keyword evidence="5" id="KW-0479">Metal-binding</keyword>
<dbReference type="EMBL" id="LS483250">
    <property type="protein sequence ID" value="SQD78236.1"/>
    <property type="molecule type" value="Genomic_DNA"/>
</dbReference>
<dbReference type="SUPFAM" id="SSF52935">
    <property type="entry name" value="PK C-terminal domain-like"/>
    <property type="match status" value="1"/>
</dbReference>